<dbReference type="STRING" id="97359.A0A550CBI6"/>
<dbReference type="Pfam" id="PF00248">
    <property type="entry name" value="Aldo_ket_red"/>
    <property type="match status" value="1"/>
</dbReference>
<feature type="compositionally biased region" description="Polar residues" evidence="2">
    <location>
        <begin position="89"/>
        <end position="103"/>
    </location>
</feature>
<dbReference type="PANTHER" id="PTHR43625">
    <property type="entry name" value="AFLATOXIN B1 ALDEHYDE REDUCTASE"/>
    <property type="match status" value="1"/>
</dbReference>
<dbReference type="InterPro" id="IPR050791">
    <property type="entry name" value="Aldo-Keto_reductase"/>
</dbReference>
<accession>A0A550CBI6</accession>
<dbReference type="GO" id="GO:0016491">
    <property type="term" value="F:oxidoreductase activity"/>
    <property type="evidence" value="ECO:0007669"/>
    <property type="project" value="UniProtKB-KW"/>
</dbReference>
<name>A0A550CBI6_9AGAR</name>
<dbReference type="EMBL" id="VDMD01000014">
    <property type="protein sequence ID" value="TRM62147.1"/>
    <property type="molecule type" value="Genomic_DNA"/>
</dbReference>
<dbReference type="InterPro" id="IPR036812">
    <property type="entry name" value="NAD(P)_OxRdtase_dom_sf"/>
</dbReference>
<dbReference type="SUPFAM" id="SSF51430">
    <property type="entry name" value="NAD(P)-linked oxidoreductase"/>
    <property type="match status" value="1"/>
</dbReference>
<keyword evidence="5" id="KW-1185">Reference proteome</keyword>
<evidence type="ECO:0000313" key="4">
    <source>
        <dbReference type="EMBL" id="TRM62147.1"/>
    </source>
</evidence>
<evidence type="ECO:0000259" key="3">
    <source>
        <dbReference type="Pfam" id="PF00248"/>
    </source>
</evidence>
<dbReference type="Proteomes" id="UP000320762">
    <property type="component" value="Unassembled WGS sequence"/>
</dbReference>
<keyword evidence="1" id="KW-0560">Oxidoreductase</keyword>
<dbReference type="GO" id="GO:0005737">
    <property type="term" value="C:cytoplasm"/>
    <property type="evidence" value="ECO:0007669"/>
    <property type="project" value="TreeGrafter"/>
</dbReference>
<feature type="region of interest" description="Disordered" evidence="2">
    <location>
        <begin position="84"/>
        <end position="104"/>
    </location>
</feature>
<evidence type="ECO:0000256" key="1">
    <source>
        <dbReference type="ARBA" id="ARBA00023002"/>
    </source>
</evidence>
<protein>
    <submittedName>
        <fullName evidence="4">NADP-dependent oxidoreductase domain-containing protein</fullName>
    </submittedName>
</protein>
<organism evidence="4 5">
    <name type="scientific">Schizophyllum amplum</name>
    <dbReference type="NCBI Taxonomy" id="97359"/>
    <lineage>
        <taxon>Eukaryota</taxon>
        <taxon>Fungi</taxon>
        <taxon>Dikarya</taxon>
        <taxon>Basidiomycota</taxon>
        <taxon>Agaricomycotina</taxon>
        <taxon>Agaricomycetes</taxon>
        <taxon>Agaricomycetidae</taxon>
        <taxon>Agaricales</taxon>
        <taxon>Schizophyllaceae</taxon>
        <taxon>Schizophyllum</taxon>
    </lineage>
</organism>
<reference evidence="4 5" key="1">
    <citation type="journal article" date="2019" name="New Phytol.">
        <title>Comparative genomics reveals unique wood-decay strategies and fruiting body development in the Schizophyllaceae.</title>
        <authorList>
            <person name="Almasi E."/>
            <person name="Sahu N."/>
            <person name="Krizsan K."/>
            <person name="Balint B."/>
            <person name="Kovacs G.M."/>
            <person name="Kiss B."/>
            <person name="Cseklye J."/>
            <person name="Drula E."/>
            <person name="Henrissat B."/>
            <person name="Nagy I."/>
            <person name="Chovatia M."/>
            <person name="Adam C."/>
            <person name="LaButti K."/>
            <person name="Lipzen A."/>
            <person name="Riley R."/>
            <person name="Grigoriev I.V."/>
            <person name="Nagy L.G."/>
        </authorList>
    </citation>
    <scope>NUCLEOTIDE SEQUENCE [LARGE SCALE GENOMIC DNA]</scope>
    <source>
        <strain evidence="4 5">NL-1724</strain>
    </source>
</reference>
<comment type="caution">
    <text evidence="4">The sequence shown here is derived from an EMBL/GenBank/DDBJ whole genome shotgun (WGS) entry which is preliminary data.</text>
</comment>
<gene>
    <name evidence="4" type="ORF">BD626DRAFT_404588</name>
</gene>
<dbReference type="PANTHER" id="PTHR43625:SF40">
    <property type="entry name" value="ALDO-KETO REDUCTASE YAKC [NADP(+)]"/>
    <property type="match status" value="1"/>
</dbReference>
<evidence type="ECO:0000313" key="5">
    <source>
        <dbReference type="Proteomes" id="UP000320762"/>
    </source>
</evidence>
<dbReference type="OrthoDB" id="37537at2759"/>
<sequence>MLTRQLGKDGPQVCAIGYGAMGIGAFYGKSDEQEALDTLTWAADNGATFWDTADIYGTSEATIGKWFASTGRRKEIFLATKFGGRDLTPGSSGKPNTPNSQPEYQRHRIETAFKTLQTDHIDLFYQHRVDPKVPVEVVMEGFRPYIEAGKISWIGLSECTAATLERAKAVPGVGEKVVVAQMEFSPFEITLEKDGFLDAARRLGVAIVAYSPLGRGMITGRFTSPKDFEEGDSRLTLPRFSEENFPKNLQLVEKFQQVAQKYDATPTQVALAWILAEHPDFIPIPGSRNVPRLEENMAAAEIKLAPEDVKQLRDYVESADIAGTRYSEAGMQSTVGDCISLAEWKGGQSLA</sequence>
<feature type="domain" description="NADP-dependent oxidoreductase" evidence="3">
    <location>
        <begin position="15"/>
        <end position="314"/>
    </location>
</feature>
<dbReference type="AlphaFoldDB" id="A0A550CBI6"/>
<dbReference type="InterPro" id="IPR023210">
    <property type="entry name" value="NADP_OxRdtase_dom"/>
</dbReference>
<dbReference type="Gene3D" id="3.20.20.100">
    <property type="entry name" value="NADP-dependent oxidoreductase domain"/>
    <property type="match status" value="1"/>
</dbReference>
<evidence type="ECO:0000256" key="2">
    <source>
        <dbReference type="SAM" id="MobiDB-lite"/>
    </source>
</evidence>
<proteinExistence type="predicted"/>